<accession>A0ABW3AT06</accession>
<organism evidence="10 11">
    <name type="scientific">Mucilaginibacter litoreus</name>
    <dbReference type="NCBI Taxonomy" id="1048221"/>
    <lineage>
        <taxon>Bacteria</taxon>
        <taxon>Pseudomonadati</taxon>
        <taxon>Bacteroidota</taxon>
        <taxon>Sphingobacteriia</taxon>
        <taxon>Sphingobacteriales</taxon>
        <taxon>Sphingobacteriaceae</taxon>
        <taxon>Mucilaginibacter</taxon>
    </lineage>
</organism>
<dbReference type="Pfam" id="PF13089">
    <property type="entry name" value="PP_kinase_N"/>
    <property type="match status" value="1"/>
</dbReference>
<dbReference type="InterPro" id="IPR025198">
    <property type="entry name" value="PPK_N_dom"/>
</dbReference>
<evidence type="ECO:0000313" key="10">
    <source>
        <dbReference type="EMBL" id="MFD0794093.1"/>
    </source>
</evidence>
<feature type="binding site" evidence="7">
    <location>
        <position position="592"/>
    </location>
    <ligand>
        <name>ATP</name>
        <dbReference type="ChEBI" id="CHEBI:30616"/>
    </ligand>
</feature>
<dbReference type="InterPro" id="IPR003414">
    <property type="entry name" value="PP_kinase"/>
</dbReference>
<keyword evidence="11" id="KW-1185">Reference proteome</keyword>
<comment type="PTM">
    <text evidence="7 8">An intermediate of this reaction is the autophosphorylated ppk in which a phosphate is covalently linked to a histidine residue through a N-P bond.</text>
</comment>
<reference evidence="11" key="1">
    <citation type="journal article" date="2019" name="Int. J. Syst. Evol. Microbiol.">
        <title>The Global Catalogue of Microorganisms (GCM) 10K type strain sequencing project: providing services to taxonomists for standard genome sequencing and annotation.</title>
        <authorList>
            <consortium name="The Broad Institute Genomics Platform"/>
            <consortium name="The Broad Institute Genome Sequencing Center for Infectious Disease"/>
            <person name="Wu L."/>
            <person name="Ma J."/>
        </authorList>
    </citation>
    <scope>NUCLEOTIDE SEQUENCE [LARGE SCALE GENOMIC DNA]</scope>
    <source>
        <strain evidence="11">CCUG 61484</strain>
    </source>
</reference>
<comment type="function">
    <text evidence="7 8">Catalyzes the reversible transfer of the terminal phosphate of ATP to form a long-chain polyphosphate (polyP).</text>
</comment>
<keyword evidence="1 7" id="KW-0597">Phosphoprotein</keyword>
<dbReference type="PIRSF" id="PIRSF015589">
    <property type="entry name" value="PP_kinase"/>
    <property type="match status" value="1"/>
</dbReference>
<dbReference type="Gene3D" id="3.30.870.10">
    <property type="entry name" value="Endonuclease Chain A"/>
    <property type="match status" value="2"/>
</dbReference>
<keyword evidence="5 7" id="KW-0067">ATP-binding</keyword>
<comment type="caution">
    <text evidence="10">The sequence shown here is derived from an EMBL/GenBank/DDBJ whole genome shotgun (WGS) entry which is preliminary data.</text>
</comment>
<dbReference type="SUPFAM" id="SSF56024">
    <property type="entry name" value="Phospholipase D/nuclease"/>
    <property type="match status" value="2"/>
</dbReference>
<dbReference type="PANTHER" id="PTHR30218:SF0">
    <property type="entry name" value="POLYPHOSPHATE KINASE"/>
    <property type="match status" value="1"/>
</dbReference>
<keyword evidence="7" id="KW-0479">Metal-binding</keyword>
<evidence type="ECO:0000256" key="8">
    <source>
        <dbReference type="RuleBase" id="RU003800"/>
    </source>
</evidence>
<feature type="binding site" evidence="7">
    <location>
        <position position="370"/>
    </location>
    <ligand>
        <name>Mg(2+)</name>
        <dbReference type="ChEBI" id="CHEBI:18420"/>
    </ligand>
</feature>
<feature type="binding site" evidence="7">
    <location>
        <position position="463"/>
    </location>
    <ligand>
        <name>ATP</name>
        <dbReference type="ChEBI" id="CHEBI:30616"/>
    </ligand>
</feature>
<keyword evidence="6 7" id="KW-0460">Magnesium</keyword>
<dbReference type="Pfam" id="PF13090">
    <property type="entry name" value="PP_kinase_C"/>
    <property type="match status" value="1"/>
</dbReference>
<evidence type="ECO:0000256" key="4">
    <source>
        <dbReference type="ARBA" id="ARBA00022777"/>
    </source>
</evidence>
<dbReference type="SUPFAM" id="SSF140356">
    <property type="entry name" value="PPK N-terminal domain-like"/>
    <property type="match status" value="1"/>
</dbReference>
<comment type="similarity">
    <text evidence="7 8">Belongs to the polyphosphate kinase 1 (PPK1) family.</text>
</comment>
<evidence type="ECO:0000256" key="7">
    <source>
        <dbReference type="HAMAP-Rule" id="MF_00347"/>
    </source>
</evidence>
<dbReference type="CDD" id="cd09167">
    <property type="entry name" value="PLDc_EcPPK1_C2_like"/>
    <property type="match status" value="1"/>
</dbReference>
<dbReference type="HAMAP" id="MF_00347">
    <property type="entry name" value="Polyphosphate_kinase"/>
    <property type="match status" value="1"/>
</dbReference>
<evidence type="ECO:0000259" key="9">
    <source>
        <dbReference type="PROSITE" id="PS50035"/>
    </source>
</evidence>
<evidence type="ECO:0000256" key="2">
    <source>
        <dbReference type="ARBA" id="ARBA00022679"/>
    </source>
</evidence>
<keyword evidence="2 7" id="KW-0808">Transferase</keyword>
<dbReference type="GO" id="GO:0008976">
    <property type="term" value="F:polyphosphate kinase activity"/>
    <property type="evidence" value="ECO:0007669"/>
    <property type="project" value="UniProtKB-EC"/>
</dbReference>
<dbReference type="InterPro" id="IPR036832">
    <property type="entry name" value="PPK_N_dom_sf"/>
</dbReference>
<dbReference type="Gene3D" id="3.30.1840.10">
    <property type="entry name" value="Polyphosphate kinase middle domain"/>
    <property type="match status" value="1"/>
</dbReference>
<dbReference type="InterPro" id="IPR041108">
    <property type="entry name" value="PP_kinase_C_1"/>
</dbReference>
<dbReference type="Gene3D" id="1.20.58.310">
    <property type="entry name" value="Polyphosphate kinase N-terminal domain"/>
    <property type="match status" value="1"/>
</dbReference>
<evidence type="ECO:0000256" key="3">
    <source>
        <dbReference type="ARBA" id="ARBA00022741"/>
    </source>
</evidence>
<sequence>MLKPINMIKPQYFDRDISWLTFNGRVLEEAASANVPLVERIKFLSIYSSNLDEFYRVRMPVLRALKKISKKNDDIDKEAQETILQQASQMVLQQQVHFGRILTQKLVPALRTHGITLVYNEELPDQILKETTAYFLSDILAFLQPIQINQDTTFFPENNKLYFVIQLLEDANEKLVLLNIPSDELPRFFSAQHDQTQFICFLDDIIRHNLSLLFRHAKVGGCYSIKVTRDAELDLKDEYPGELSEQIEKQLQKRDQGFATRFLYQADMPLRVIQLLNQHLGLENANAVEGGRYHNLKDLNDLPVKNPALSYDKWPAITLPLPDNEALISVTNKKDLLVNTPYQSYSVILRFFNEAAANPDVEEINVTLYRVASDSRIVNALISAARNGKKVNVVVELKARFDEANNLKWAKKMKNAGVRIIYSVTALKVHAKISLIKVRKGDRITYSGLLATGNFNEGTTRFYTDHILLTTNHKLLREVELLFIFLAKREKPTAKNQIDFKYLLVAGVNLQRDFINLIDREIAFAQAGQPAAITIKLNNLEERVLIDKLYEASQAGVKIQLIIRSICCLVPGVKGLSENITIKRIVDRYLEHGRIFIFNNDGDRQVFMGSADWMNRNIYHRIEVCFPVLDADIKFQIEKLIEFQLNDNVQAVVIDKHLNQHRLKASNEAIASQQAIYQYLKAST</sequence>
<comment type="catalytic activity">
    <reaction evidence="7 8">
        <text>[phosphate](n) + ATP = [phosphate](n+1) + ADP</text>
        <dbReference type="Rhea" id="RHEA:19573"/>
        <dbReference type="Rhea" id="RHEA-COMP:9859"/>
        <dbReference type="Rhea" id="RHEA-COMP:14280"/>
        <dbReference type="ChEBI" id="CHEBI:16838"/>
        <dbReference type="ChEBI" id="CHEBI:30616"/>
        <dbReference type="ChEBI" id="CHEBI:456216"/>
        <dbReference type="EC" id="2.7.4.1"/>
    </reaction>
</comment>
<dbReference type="EMBL" id="JBHTHZ010000005">
    <property type="protein sequence ID" value="MFD0794093.1"/>
    <property type="molecule type" value="Genomic_DNA"/>
</dbReference>
<dbReference type="NCBIfam" id="NF003917">
    <property type="entry name" value="PRK05443.1-1"/>
    <property type="match status" value="1"/>
</dbReference>
<name>A0ABW3AT06_9SPHI</name>
<feature type="active site" description="Phosphohistidine intermediate" evidence="7">
    <location>
        <position position="430"/>
    </location>
</feature>
<gene>
    <name evidence="10" type="primary">ppk1</name>
    <name evidence="7" type="synonym">ppk</name>
    <name evidence="10" type="ORF">ACFQZX_10725</name>
</gene>
<comment type="cofactor">
    <cofactor evidence="7">
        <name>Mg(2+)</name>
        <dbReference type="ChEBI" id="CHEBI:18420"/>
    </cofactor>
</comment>
<feature type="binding site" evidence="7">
    <location>
        <position position="400"/>
    </location>
    <ligand>
        <name>Mg(2+)</name>
        <dbReference type="ChEBI" id="CHEBI:18420"/>
    </ligand>
</feature>
<evidence type="ECO:0000256" key="5">
    <source>
        <dbReference type="ARBA" id="ARBA00022840"/>
    </source>
</evidence>
<dbReference type="EC" id="2.7.4.1" evidence="7 8"/>
<proteinExistence type="inferred from homology"/>
<feature type="binding site" evidence="7">
    <location>
        <position position="50"/>
    </location>
    <ligand>
        <name>ATP</name>
        <dbReference type="ChEBI" id="CHEBI:30616"/>
    </ligand>
</feature>
<evidence type="ECO:0000256" key="1">
    <source>
        <dbReference type="ARBA" id="ARBA00022553"/>
    </source>
</evidence>
<dbReference type="NCBIfam" id="TIGR03705">
    <property type="entry name" value="poly_P_kin"/>
    <property type="match status" value="1"/>
</dbReference>
<dbReference type="InterPro" id="IPR036830">
    <property type="entry name" value="PP_kinase_middle_dom_sf"/>
</dbReference>
<dbReference type="InterPro" id="IPR001736">
    <property type="entry name" value="PLipase_D/transphosphatidylase"/>
</dbReference>
<evidence type="ECO:0000256" key="6">
    <source>
        <dbReference type="ARBA" id="ARBA00022842"/>
    </source>
</evidence>
<protein>
    <recommendedName>
        <fullName evidence="7 8">Polyphosphate kinase</fullName>
        <ecNumber evidence="7 8">2.7.4.1</ecNumber>
    </recommendedName>
    <alternativeName>
        <fullName evidence="7">ATP-polyphosphate phosphotransferase</fullName>
    </alternativeName>
    <alternativeName>
        <fullName evidence="7">Polyphosphoric acid kinase</fullName>
    </alternativeName>
</protein>
<dbReference type="Proteomes" id="UP001597010">
    <property type="component" value="Unassembled WGS sequence"/>
</dbReference>
<keyword evidence="4 7" id="KW-0418">Kinase</keyword>
<dbReference type="SUPFAM" id="SSF143724">
    <property type="entry name" value="PHP14-like"/>
    <property type="match status" value="1"/>
</dbReference>
<feature type="domain" description="PLD phosphodiesterase" evidence="9">
    <location>
        <begin position="587"/>
        <end position="617"/>
    </location>
</feature>
<dbReference type="Pfam" id="PF17941">
    <property type="entry name" value="PP_kinase_C_1"/>
    <property type="match status" value="1"/>
</dbReference>
<dbReference type="Pfam" id="PF02503">
    <property type="entry name" value="PP_kinase"/>
    <property type="match status" value="1"/>
</dbReference>
<dbReference type="InterPro" id="IPR024953">
    <property type="entry name" value="PP_kinase_middle"/>
</dbReference>
<dbReference type="PANTHER" id="PTHR30218">
    <property type="entry name" value="POLYPHOSPHATE KINASE"/>
    <property type="match status" value="1"/>
</dbReference>
<dbReference type="RefSeq" id="WP_377114876.1">
    <property type="nucleotide sequence ID" value="NZ_JBHTHZ010000005.1"/>
</dbReference>
<evidence type="ECO:0000313" key="11">
    <source>
        <dbReference type="Proteomes" id="UP001597010"/>
    </source>
</evidence>
<keyword evidence="3 7" id="KW-0547">Nucleotide-binding</keyword>
<dbReference type="InterPro" id="IPR025200">
    <property type="entry name" value="PPK_C_dom2"/>
</dbReference>
<feature type="binding site" evidence="7">
    <location>
        <position position="564"/>
    </location>
    <ligand>
        <name>ATP</name>
        <dbReference type="ChEBI" id="CHEBI:30616"/>
    </ligand>
</feature>
<dbReference type="PROSITE" id="PS50035">
    <property type="entry name" value="PLD"/>
    <property type="match status" value="1"/>
</dbReference>